<keyword evidence="6" id="KW-0227">DNA damage</keyword>
<keyword evidence="4" id="KW-0479">Metal-binding</keyword>
<dbReference type="GO" id="GO:0031573">
    <property type="term" value="P:mitotic intra-S DNA damage checkpoint signaling"/>
    <property type="evidence" value="ECO:0007669"/>
    <property type="project" value="TreeGrafter"/>
</dbReference>
<keyword evidence="3" id="KW-0540">Nuclease</keyword>
<organism evidence="12">
    <name type="scientific">viral metagenome</name>
    <dbReference type="NCBI Taxonomy" id="1070528"/>
    <lineage>
        <taxon>unclassified sequences</taxon>
        <taxon>metagenomes</taxon>
        <taxon>organismal metagenomes</taxon>
    </lineage>
</organism>
<dbReference type="AlphaFoldDB" id="A0A6C0DY18"/>
<evidence type="ECO:0000313" key="12">
    <source>
        <dbReference type="EMBL" id="QHT20949.1"/>
    </source>
</evidence>
<evidence type="ECO:0000256" key="9">
    <source>
        <dbReference type="ARBA" id="ARBA00023172"/>
    </source>
</evidence>
<keyword evidence="5" id="KW-0255">Endonuclease</keyword>
<evidence type="ECO:0000256" key="5">
    <source>
        <dbReference type="ARBA" id="ARBA00022759"/>
    </source>
</evidence>
<dbReference type="SMART" id="SM00891">
    <property type="entry name" value="ERCC4"/>
    <property type="match status" value="1"/>
</dbReference>
<evidence type="ECO:0000256" key="4">
    <source>
        <dbReference type="ARBA" id="ARBA00022723"/>
    </source>
</evidence>
<evidence type="ECO:0000256" key="2">
    <source>
        <dbReference type="ARBA" id="ARBA00010015"/>
    </source>
</evidence>
<dbReference type="GO" id="GO:0000712">
    <property type="term" value="P:resolution of meiotic recombination intermediates"/>
    <property type="evidence" value="ECO:0007669"/>
    <property type="project" value="TreeGrafter"/>
</dbReference>
<keyword evidence="7" id="KW-0378">Hydrolase</keyword>
<dbReference type="InterPro" id="IPR033309">
    <property type="entry name" value="Mus81"/>
</dbReference>
<dbReference type="Gene3D" id="3.40.50.10130">
    <property type="match status" value="1"/>
</dbReference>
<name>A0A6C0DY18_9ZZZZ</name>
<dbReference type="GO" id="GO:0048257">
    <property type="term" value="F:3'-flap endonuclease activity"/>
    <property type="evidence" value="ECO:0007669"/>
    <property type="project" value="TreeGrafter"/>
</dbReference>
<dbReference type="GO" id="GO:0005634">
    <property type="term" value="C:nucleus"/>
    <property type="evidence" value="ECO:0007669"/>
    <property type="project" value="TreeGrafter"/>
</dbReference>
<dbReference type="EMBL" id="MN739684">
    <property type="protein sequence ID" value="QHT20949.1"/>
    <property type="molecule type" value="Genomic_DNA"/>
</dbReference>
<dbReference type="Gene3D" id="1.10.150.670">
    <property type="entry name" value="Crossover junction endonuclease EME1, DNA-binding domain"/>
    <property type="match status" value="1"/>
</dbReference>
<proteinExistence type="inferred from homology"/>
<dbReference type="InterPro" id="IPR047416">
    <property type="entry name" value="XPF_nuclease_Mus81"/>
</dbReference>
<dbReference type="GO" id="GO:0000727">
    <property type="term" value="P:double-strand break repair via break-induced replication"/>
    <property type="evidence" value="ECO:0007669"/>
    <property type="project" value="TreeGrafter"/>
</dbReference>
<accession>A0A6C0DY18</accession>
<protein>
    <recommendedName>
        <fullName evidence="11">ERCC4 domain-containing protein</fullName>
    </recommendedName>
</protein>
<comment type="similarity">
    <text evidence="2">Belongs to the XPF family.</text>
</comment>
<keyword evidence="9" id="KW-0233">DNA recombination</keyword>
<evidence type="ECO:0000256" key="6">
    <source>
        <dbReference type="ARBA" id="ARBA00022763"/>
    </source>
</evidence>
<sequence length="250" mass="28898">MHLLVDIREPKTLLNYLNELNEKLDVKITIIQKSLNIGDFIFYDEINNKEILIIERKSLQDLESSIKDGRYKEQSFRLNETSLHNHNIIYLLEGAIINYKNAAFRNTLYSTLFSLNFYKGFSVYNVLNQTETCDLLIAIANKLLRENKDGFYCEQSKYDSLKEENYLNNVKTSKKAHINSDNIFQLMLMQIPSVSSVSALALAKEFKNIGNLLDSLKNENDQKLINIKLASGRKLNKNIISSLKEYLGQQ</sequence>
<evidence type="ECO:0000256" key="10">
    <source>
        <dbReference type="ARBA" id="ARBA00023204"/>
    </source>
</evidence>
<dbReference type="CDD" id="cd20074">
    <property type="entry name" value="XPF_nuclease_Mus81"/>
    <property type="match status" value="1"/>
</dbReference>
<keyword evidence="10" id="KW-0234">DNA repair</keyword>
<evidence type="ECO:0000259" key="11">
    <source>
        <dbReference type="SMART" id="SM00891"/>
    </source>
</evidence>
<dbReference type="Pfam" id="PF02732">
    <property type="entry name" value="ERCC4"/>
    <property type="match status" value="1"/>
</dbReference>
<keyword evidence="8" id="KW-0460">Magnesium</keyword>
<reference evidence="12" key="1">
    <citation type="journal article" date="2020" name="Nature">
        <title>Giant virus diversity and host interactions through global metagenomics.</title>
        <authorList>
            <person name="Schulz F."/>
            <person name="Roux S."/>
            <person name="Paez-Espino D."/>
            <person name="Jungbluth S."/>
            <person name="Walsh D.A."/>
            <person name="Denef V.J."/>
            <person name="McMahon K.D."/>
            <person name="Konstantinidis K.T."/>
            <person name="Eloe-Fadrosh E.A."/>
            <person name="Kyrpides N.C."/>
            <person name="Woyke T."/>
        </authorList>
    </citation>
    <scope>NUCLEOTIDE SEQUENCE</scope>
    <source>
        <strain evidence="12">GVMAG-M-3300023174-75</strain>
    </source>
</reference>
<evidence type="ECO:0000256" key="1">
    <source>
        <dbReference type="ARBA" id="ARBA00001946"/>
    </source>
</evidence>
<dbReference type="InterPro" id="IPR042530">
    <property type="entry name" value="EME1/EME2_C"/>
</dbReference>
<dbReference type="SUPFAM" id="SSF52980">
    <property type="entry name" value="Restriction endonuclease-like"/>
    <property type="match status" value="1"/>
</dbReference>
<dbReference type="InterPro" id="IPR011335">
    <property type="entry name" value="Restrct_endonuc-II-like"/>
</dbReference>
<evidence type="ECO:0000256" key="3">
    <source>
        <dbReference type="ARBA" id="ARBA00022722"/>
    </source>
</evidence>
<dbReference type="PANTHER" id="PTHR13451">
    <property type="entry name" value="CLASS II CROSSOVER JUNCTION ENDONUCLEASE MUS81"/>
    <property type="match status" value="1"/>
</dbReference>
<dbReference type="GO" id="GO:0003677">
    <property type="term" value="F:DNA binding"/>
    <property type="evidence" value="ECO:0007669"/>
    <property type="project" value="InterPro"/>
</dbReference>
<comment type="cofactor">
    <cofactor evidence="1">
        <name>Mg(2+)</name>
        <dbReference type="ChEBI" id="CHEBI:18420"/>
    </cofactor>
</comment>
<dbReference type="PANTHER" id="PTHR13451:SF0">
    <property type="entry name" value="CROSSOVER JUNCTION ENDONUCLEASE MUS81"/>
    <property type="match status" value="1"/>
</dbReference>
<dbReference type="GO" id="GO:0006308">
    <property type="term" value="P:DNA catabolic process"/>
    <property type="evidence" value="ECO:0007669"/>
    <property type="project" value="InterPro"/>
</dbReference>
<feature type="domain" description="ERCC4" evidence="11">
    <location>
        <begin position="2"/>
        <end position="96"/>
    </location>
</feature>
<dbReference type="GO" id="GO:0008821">
    <property type="term" value="F:crossover junction DNA endonuclease activity"/>
    <property type="evidence" value="ECO:0007669"/>
    <property type="project" value="InterPro"/>
</dbReference>
<evidence type="ECO:0000256" key="8">
    <source>
        <dbReference type="ARBA" id="ARBA00022842"/>
    </source>
</evidence>
<dbReference type="InterPro" id="IPR006166">
    <property type="entry name" value="ERCC4_domain"/>
</dbReference>
<evidence type="ECO:0000256" key="7">
    <source>
        <dbReference type="ARBA" id="ARBA00022801"/>
    </source>
</evidence>
<dbReference type="GO" id="GO:0048476">
    <property type="term" value="C:Holliday junction resolvase complex"/>
    <property type="evidence" value="ECO:0007669"/>
    <property type="project" value="TreeGrafter"/>
</dbReference>
<dbReference type="GO" id="GO:0046872">
    <property type="term" value="F:metal ion binding"/>
    <property type="evidence" value="ECO:0007669"/>
    <property type="project" value="UniProtKB-KW"/>
</dbReference>